<dbReference type="SMART" id="SM00855">
    <property type="entry name" value="PGAM"/>
    <property type="match status" value="1"/>
</dbReference>
<dbReference type="InterPro" id="IPR051021">
    <property type="entry name" value="Mito_Ser/Thr_phosphatase"/>
</dbReference>
<keyword evidence="3" id="KW-1185">Reference proteome</keyword>
<accession>A0A7G6X0T0</accession>
<name>A0A7G6X0T0_9ACTN</name>
<protein>
    <submittedName>
        <fullName evidence="2">Histidine phosphatase family protein</fullName>
    </submittedName>
</protein>
<dbReference type="EMBL" id="CP043661">
    <property type="protein sequence ID" value="QNE19845.1"/>
    <property type="molecule type" value="Genomic_DNA"/>
</dbReference>
<dbReference type="Proteomes" id="UP000515563">
    <property type="component" value="Chromosome"/>
</dbReference>
<dbReference type="PANTHER" id="PTHR20935:SF0">
    <property type="entry name" value="SERINE_THREONINE-PROTEIN PHOSPHATASE PGAM5, MITOCHONDRIAL"/>
    <property type="match status" value="1"/>
</dbReference>
<gene>
    <name evidence="2" type="ORF">F1D05_20410</name>
</gene>
<dbReference type="KEGG" id="kqi:F1D05_20410"/>
<dbReference type="InterPro" id="IPR029033">
    <property type="entry name" value="His_PPase_superfam"/>
</dbReference>
<evidence type="ECO:0000313" key="2">
    <source>
        <dbReference type="EMBL" id="QNE19845.1"/>
    </source>
</evidence>
<proteinExistence type="predicted"/>
<dbReference type="Gene3D" id="3.40.50.1240">
    <property type="entry name" value="Phosphoglycerate mutase-like"/>
    <property type="match status" value="1"/>
</dbReference>
<dbReference type="AlphaFoldDB" id="A0A7G6X0T0"/>
<dbReference type="Pfam" id="PF00300">
    <property type="entry name" value="His_Phos_1"/>
    <property type="match status" value="2"/>
</dbReference>
<organism evidence="2 3">
    <name type="scientific">Kribbella qitaiheensis</name>
    <dbReference type="NCBI Taxonomy" id="1544730"/>
    <lineage>
        <taxon>Bacteria</taxon>
        <taxon>Bacillati</taxon>
        <taxon>Actinomycetota</taxon>
        <taxon>Actinomycetes</taxon>
        <taxon>Propionibacteriales</taxon>
        <taxon>Kribbellaceae</taxon>
        <taxon>Kribbella</taxon>
    </lineage>
</organism>
<reference evidence="2 3" key="2">
    <citation type="journal article" date="2020" name="Microbiol. Resour. Announc.">
        <title>Antarctic desert soil bacteria exhibit high novel natural product potential, evaluated through long-read genome sequencing and comparative genomics.</title>
        <authorList>
            <person name="Benaud N."/>
            <person name="Edwards R.J."/>
            <person name="Amos T.G."/>
            <person name="D'Agostino P.M."/>
            <person name="Gutierrez-Chavez C."/>
            <person name="Montgomery K."/>
            <person name="Nicetic I."/>
            <person name="Ferrari B.C."/>
        </authorList>
    </citation>
    <scope>NUCLEOTIDE SEQUENCE [LARGE SCALE GENOMIC DNA]</scope>
    <source>
        <strain evidence="2 3">SPB151</strain>
    </source>
</reference>
<dbReference type="CDD" id="cd07067">
    <property type="entry name" value="HP_PGM_like"/>
    <property type="match status" value="1"/>
</dbReference>
<dbReference type="PANTHER" id="PTHR20935">
    <property type="entry name" value="PHOSPHOGLYCERATE MUTASE-RELATED"/>
    <property type="match status" value="1"/>
</dbReference>
<dbReference type="GO" id="GO:0016787">
    <property type="term" value="F:hydrolase activity"/>
    <property type="evidence" value="ECO:0007669"/>
    <property type="project" value="UniProtKB-KW"/>
</dbReference>
<keyword evidence="1" id="KW-0378">Hydrolase</keyword>
<reference evidence="3" key="1">
    <citation type="submission" date="2019-09" db="EMBL/GenBank/DDBJ databases">
        <title>Antimicrobial potential of Antarctic Bacteria.</title>
        <authorList>
            <person name="Benaud N."/>
            <person name="Edwards R.J."/>
            <person name="Ferrari B.C."/>
        </authorList>
    </citation>
    <scope>NUCLEOTIDE SEQUENCE [LARGE SCALE GENOMIC DNA]</scope>
    <source>
        <strain evidence="3">SPB151</strain>
    </source>
</reference>
<evidence type="ECO:0000313" key="3">
    <source>
        <dbReference type="Proteomes" id="UP000515563"/>
    </source>
</evidence>
<dbReference type="RefSeq" id="WP_185441785.1">
    <property type="nucleotide sequence ID" value="NZ_CP043661.1"/>
</dbReference>
<evidence type="ECO:0000256" key="1">
    <source>
        <dbReference type="ARBA" id="ARBA00022801"/>
    </source>
</evidence>
<dbReference type="InterPro" id="IPR013078">
    <property type="entry name" value="His_Pase_superF_clade-1"/>
</dbReference>
<sequence length="227" mass="24617">MGAIYLVRHAQASFGRSDYDRLSPLGERQSERLGQALAERGVKPDLVVTGAMQRHARTAELALAAAGLKAGVEVDEGFNEFDHDQVIVAHKPAYKRRAVMLADLARTGHPTRAFQEMFTAATERWTLSDGDGYAESFAAFCERSEQAARRTAERLGKGETAVVFTSGGPIAAIAGRLLGGDDTLWLRLNPVTINTAITKLVSGRSGLTVISYNEHAHLDGTDMLSYR</sequence>
<dbReference type="SUPFAM" id="SSF53254">
    <property type="entry name" value="Phosphoglycerate mutase-like"/>
    <property type="match status" value="1"/>
</dbReference>